<dbReference type="Proteomes" id="UP001396334">
    <property type="component" value="Unassembled WGS sequence"/>
</dbReference>
<feature type="region of interest" description="Disordered" evidence="1">
    <location>
        <begin position="111"/>
        <end position="140"/>
    </location>
</feature>
<sequence>MLAKEAPGRVAGHQVSTEERVMVTVSTGASVVGQWRWGMAVNVEEFGEVFGDGLGGDHSLSRVQFMALLAVAAMWGRVREECTAAHGVSGYSVQWCRQSAVVVEQGTMGAGAQSVQQRPPGGAGAQSAQQRPPGGAGSADLGQAALLEWARWAPEVGPYIGPAIDETFGYESSYAYRP</sequence>
<reference evidence="2 3" key="1">
    <citation type="journal article" date="2024" name="G3 (Bethesda)">
        <title>Genome assembly of Hibiscus sabdariffa L. provides insights into metabolisms of medicinal natural products.</title>
        <authorList>
            <person name="Kim T."/>
        </authorList>
    </citation>
    <scope>NUCLEOTIDE SEQUENCE [LARGE SCALE GENOMIC DNA]</scope>
    <source>
        <strain evidence="2">TK-2024</strain>
        <tissue evidence="2">Old leaves</tissue>
    </source>
</reference>
<evidence type="ECO:0000313" key="3">
    <source>
        <dbReference type="Proteomes" id="UP001396334"/>
    </source>
</evidence>
<protein>
    <submittedName>
        <fullName evidence="2">Uncharacterized protein</fullName>
    </submittedName>
</protein>
<gene>
    <name evidence="2" type="ORF">V6N11_040914</name>
</gene>
<dbReference type="EMBL" id="JBBPBN010000022">
    <property type="protein sequence ID" value="KAK9012884.1"/>
    <property type="molecule type" value="Genomic_DNA"/>
</dbReference>
<comment type="caution">
    <text evidence="2">The sequence shown here is derived from an EMBL/GenBank/DDBJ whole genome shotgun (WGS) entry which is preliminary data.</text>
</comment>
<name>A0ABR2RJ01_9ROSI</name>
<proteinExistence type="predicted"/>
<accession>A0ABR2RJ01</accession>
<evidence type="ECO:0000256" key="1">
    <source>
        <dbReference type="SAM" id="MobiDB-lite"/>
    </source>
</evidence>
<organism evidence="2 3">
    <name type="scientific">Hibiscus sabdariffa</name>
    <name type="common">roselle</name>
    <dbReference type="NCBI Taxonomy" id="183260"/>
    <lineage>
        <taxon>Eukaryota</taxon>
        <taxon>Viridiplantae</taxon>
        <taxon>Streptophyta</taxon>
        <taxon>Embryophyta</taxon>
        <taxon>Tracheophyta</taxon>
        <taxon>Spermatophyta</taxon>
        <taxon>Magnoliopsida</taxon>
        <taxon>eudicotyledons</taxon>
        <taxon>Gunneridae</taxon>
        <taxon>Pentapetalae</taxon>
        <taxon>rosids</taxon>
        <taxon>malvids</taxon>
        <taxon>Malvales</taxon>
        <taxon>Malvaceae</taxon>
        <taxon>Malvoideae</taxon>
        <taxon>Hibiscus</taxon>
    </lineage>
</organism>
<evidence type="ECO:0000313" key="2">
    <source>
        <dbReference type="EMBL" id="KAK9012884.1"/>
    </source>
</evidence>
<keyword evidence="3" id="KW-1185">Reference proteome</keyword>